<reference evidence="3" key="1">
    <citation type="journal article" date="2019" name="Int. J. Syst. Evol. Microbiol.">
        <title>The Global Catalogue of Microorganisms (GCM) 10K type strain sequencing project: providing services to taxonomists for standard genome sequencing and annotation.</title>
        <authorList>
            <consortium name="The Broad Institute Genomics Platform"/>
            <consortium name="The Broad Institute Genome Sequencing Center for Infectious Disease"/>
            <person name="Wu L."/>
            <person name="Ma J."/>
        </authorList>
    </citation>
    <scope>NUCLEOTIDE SEQUENCE [LARGE SCALE GENOMIC DNA]</scope>
    <source>
        <strain evidence="3">CCUG 62215</strain>
    </source>
</reference>
<dbReference type="PANTHER" id="PTHR11575:SF24">
    <property type="entry name" value="5'-NUCLEOTIDASE"/>
    <property type="match status" value="1"/>
</dbReference>
<name>A0ABW3N828_9FLAO</name>
<proteinExistence type="predicted"/>
<dbReference type="InterPro" id="IPR008334">
    <property type="entry name" value="5'-Nucleotdase_C"/>
</dbReference>
<evidence type="ECO:0000313" key="2">
    <source>
        <dbReference type="EMBL" id="MFD1063646.1"/>
    </source>
</evidence>
<dbReference type="RefSeq" id="WP_386130894.1">
    <property type="nucleotide sequence ID" value="NZ_JBHTJL010000012.1"/>
</dbReference>
<evidence type="ECO:0000313" key="3">
    <source>
        <dbReference type="Proteomes" id="UP001597013"/>
    </source>
</evidence>
<gene>
    <name evidence="2" type="ORF">ACFQ1Q_10355</name>
</gene>
<sequence length="253" mass="28512">MKKQLLFLALTFAILSACKQEYSTTKIEGKRISISDSLATNPEIENFIKPYRESVERDLDSTLAYSVDTFSKSDGDLNTAIGNFMADAVYDMSNPIFEKRTGKSIDMVLLNHGGIRSIISKGNVTSRTAYQVMPFDNAVVVSAMKGNQVNDLIDYLASGKRAHPISKLKLILNADYSISEAKIKGEPIDINKTYYVATNDYLYNGGDRMSFLKSKDTVYNLDYKIRNVLIDYFKKIDTLKPVIDDRFTQIKDN</sequence>
<dbReference type="PROSITE" id="PS51257">
    <property type="entry name" value="PROKAR_LIPOPROTEIN"/>
    <property type="match status" value="1"/>
</dbReference>
<dbReference type="SUPFAM" id="SSF55816">
    <property type="entry name" value="5'-nucleotidase (syn. UDP-sugar hydrolase), C-terminal domain"/>
    <property type="match status" value="1"/>
</dbReference>
<dbReference type="InterPro" id="IPR036907">
    <property type="entry name" value="5'-Nucleotdase_C_sf"/>
</dbReference>
<evidence type="ECO:0000259" key="1">
    <source>
        <dbReference type="Pfam" id="PF02872"/>
    </source>
</evidence>
<dbReference type="PRINTS" id="PR01607">
    <property type="entry name" value="APYRASEFAMLY"/>
</dbReference>
<feature type="domain" description="5'-Nucleotidase C-terminal" evidence="1">
    <location>
        <begin position="78"/>
        <end position="213"/>
    </location>
</feature>
<comment type="caution">
    <text evidence="2">The sequence shown here is derived from an EMBL/GenBank/DDBJ whole genome shotgun (WGS) entry which is preliminary data.</text>
</comment>
<dbReference type="InterPro" id="IPR006179">
    <property type="entry name" value="5_nucleotidase/apyrase"/>
</dbReference>
<keyword evidence="3" id="KW-1185">Reference proteome</keyword>
<dbReference type="Proteomes" id="UP001597013">
    <property type="component" value="Unassembled WGS sequence"/>
</dbReference>
<dbReference type="Gene3D" id="3.90.780.10">
    <property type="entry name" value="5'-Nucleotidase, C-terminal domain"/>
    <property type="match status" value="1"/>
</dbReference>
<dbReference type="Pfam" id="PF02872">
    <property type="entry name" value="5_nucleotid_C"/>
    <property type="match status" value="1"/>
</dbReference>
<dbReference type="EMBL" id="JBHTJL010000012">
    <property type="protein sequence ID" value="MFD1063646.1"/>
    <property type="molecule type" value="Genomic_DNA"/>
</dbReference>
<organism evidence="2 3">
    <name type="scientific">Winogradskyella litorisediminis</name>
    <dbReference type="NCBI Taxonomy" id="1156618"/>
    <lineage>
        <taxon>Bacteria</taxon>
        <taxon>Pseudomonadati</taxon>
        <taxon>Bacteroidota</taxon>
        <taxon>Flavobacteriia</taxon>
        <taxon>Flavobacteriales</taxon>
        <taxon>Flavobacteriaceae</taxon>
        <taxon>Winogradskyella</taxon>
    </lineage>
</organism>
<dbReference type="PANTHER" id="PTHR11575">
    <property type="entry name" value="5'-NUCLEOTIDASE-RELATED"/>
    <property type="match status" value="1"/>
</dbReference>
<protein>
    <submittedName>
        <fullName evidence="2">5'-nucleotidase C-terminal domain-containing protein</fullName>
    </submittedName>
</protein>
<accession>A0ABW3N828</accession>